<evidence type="ECO:0000313" key="5">
    <source>
        <dbReference type="Proteomes" id="UP000252558"/>
    </source>
</evidence>
<dbReference type="GO" id="GO:0016491">
    <property type="term" value="F:oxidoreductase activity"/>
    <property type="evidence" value="ECO:0007669"/>
    <property type="project" value="UniProtKB-KW"/>
</dbReference>
<dbReference type="InterPro" id="IPR036291">
    <property type="entry name" value="NAD(P)-bd_dom_sf"/>
</dbReference>
<evidence type="ECO:0000256" key="1">
    <source>
        <dbReference type="ARBA" id="ARBA00006484"/>
    </source>
</evidence>
<comment type="caution">
    <text evidence="4">The sequence shown here is derived from an EMBL/GenBank/DDBJ whole genome shotgun (WGS) entry which is preliminary data.</text>
</comment>
<dbReference type="Pfam" id="PF00106">
    <property type="entry name" value="adh_short"/>
    <property type="match status" value="1"/>
</dbReference>
<dbReference type="Proteomes" id="UP000252558">
    <property type="component" value="Unassembled WGS sequence"/>
</dbReference>
<gene>
    <name evidence="4" type="ORF">DU002_16655</name>
</gene>
<protein>
    <submittedName>
        <fullName evidence="4">SDR family NAD(P)-dependent oxidoreductase</fullName>
    </submittedName>
</protein>
<dbReference type="InterPro" id="IPR002347">
    <property type="entry name" value="SDR_fam"/>
</dbReference>
<evidence type="ECO:0000313" key="4">
    <source>
        <dbReference type="EMBL" id="RCU45343.1"/>
    </source>
</evidence>
<dbReference type="Gene3D" id="3.40.50.720">
    <property type="entry name" value="NAD(P)-binding Rossmann-like Domain"/>
    <property type="match status" value="1"/>
</dbReference>
<dbReference type="OrthoDB" id="109589at2"/>
<dbReference type="PROSITE" id="PS00061">
    <property type="entry name" value="ADH_SHORT"/>
    <property type="match status" value="1"/>
</dbReference>
<name>A0A368N5Q9_9GAMM</name>
<dbReference type="PRINTS" id="PR00080">
    <property type="entry name" value="SDRFAMILY"/>
</dbReference>
<dbReference type="RefSeq" id="WP_114339566.1">
    <property type="nucleotide sequence ID" value="NZ_QPID01000011.1"/>
</dbReference>
<keyword evidence="5" id="KW-1185">Reference proteome</keyword>
<dbReference type="PRINTS" id="PR00081">
    <property type="entry name" value="GDHRDH"/>
</dbReference>
<accession>A0A368N5Q9</accession>
<proteinExistence type="inferred from homology"/>
<keyword evidence="2" id="KW-0560">Oxidoreductase</keyword>
<sequence>MQKTILITGSTDGIGLATANMLLAQGHRILLHGRNADKLNKVKTELAAQAVNNGSVAGYVADLSDMAGVEALATAVAADLTAKHQTLDVLINNAGVFNVPNPLTPAGLDVRFVVNTLAPYLLTQKLLPMLAKQGRVVNLSSAAQAPVDISAMEGSALQGQGGLPDGAAYAQSKLALTMWSMAMAEDLTEQFGAQAPVIVAVNPASFLASKMVKDAYGMAGNDLSIGADILVRAAVSDEFADASGKYYDNDARCFAQPHADALDKAKRDEVVAVIQTLVK</sequence>
<dbReference type="EMBL" id="QPID01000011">
    <property type="protein sequence ID" value="RCU45343.1"/>
    <property type="molecule type" value="Genomic_DNA"/>
</dbReference>
<dbReference type="PANTHER" id="PTHR24320">
    <property type="entry name" value="RETINOL DEHYDROGENASE"/>
    <property type="match status" value="1"/>
</dbReference>
<dbReference type="AlphaFoldDB" id="A0A368N5Q9"/>
<organism evidence="4 5">
    <name type="scientific">Corallincola holothuriorum</name>
    <dbReference type="NCBI Taxonomy" id="2282215"/>
    <lineage>
        <taxon>Bacteria</taxon>
        <taxon>Pseudomonadati</taxon>
        <taxon>Pseudomonadota</taxon>
        <taxon>Gammaproteobacteria</taxon>
        <taxon>Alteromonadales</taxon>
        <taxon>Psychromonadaceae</taxon>
        <taxon>Corallincola</taxon>
    </lineage>
</organism>
<comment type="similarity">
    <text evidence="1 3">Belongs to the short-chain dehydrogenases/reductases (SDR) family.</text>
</comment>
<dbReference type="SUPFAM" id="SSF51735">
    <property type="entry name" value="NAD(P)-binding Rossmann-fold domains"/>
    <property type="match status" value="1"/>
</dbReference>
<evidence type="ECO:0000256" key="3">
    <source>
        <dbReference type="RuleBase" id="RU000363"/>
    </source>
</evidence>
<dbReference type="PANTHER" id="PTHR24320:SF148">
    <property type="entry name" value="NAD(P)-BINDING ROSSMANN-FOLD SUPERFAMILY PROTEIN"/>
    <property type="match status" value="1"/>
</dbReference>
<reference evidence="4 5" key="1">
    <citation type="submission" date="2018-07" db="EMBL/GenBank/DDBJ databases">
        <title>Corallincola holothuriorum sp. nov., a new facultative anaerobe isolated from sea cucumber Apostichopus japonicus.</title>
        <authorList>
            <person name="Xia H."/>
        </authorList>
    </citation>
    <scope>NUCLEOTIDE SEQUENCE [LARGE SCALE GENOMIC DNA]</scope>
    <source>
        <strain evidence="4 5">C4</strain>
    </source>
</reference>
<dbReference type="InterPro" id="IPR020904">
    <property type="entry name" value="Sc_DH/Rdtase_CS"/>
</dbReference>
<evidence type="ECO:0000256" key="2">
    <source>
        <dbReference type="ARBA" id="ARBA00023002"/>
    </source>
</evidence>